<dbReference type="GO" id="GO:0055085">
    <property type="term" value="P:transmembrane transport"/>
    <property type="evidence" value="ECO:0007669"/>
    <property type="project" value="TreeGrafter"/>
</dbReference>
<evidence type="ECO:0000313" key="8">
    <source>
        <dbReference type="Proteomes" id="UP000614490"/>
    </source>
</evidence>
<comment type="caution">
    <text evidence="7">The sequence shown here is derived from an EMBL/GenBank/DDBJ whole genome shotgun (WGS) entry which is preliminary data.</text>
</comment>
<dbReference type="Pfam" id="PF01594">
    <property type="entry name" value="AI-2E_transport"/>
    <property type="match status" value="1"/>
</dbReference>
<feature type="transmembrane region" description="Helical" evidence="6">
    <location>
        <begin position="12"/>
        <end position="30"/>
    </location>
</feature>
<comment type="similarity">
    <text evidence="2">Belongs to the autoinducer-2 exporter (AI-2E) (TC 2.A.86) family.</text>
</comment>
<name>A0A931MV21_9BACI</name>
<dbReference type="InterPro" id="IPR014227">
    <property type="entry name" value="YtvI-like"/>
</dbReference>
<keyword evidence="4 6" id="KW-1133">Transmembrane helix</keyword>
<feature type="transmembrane region" description="Helical" evidence="6">
    <location>
        <begin position="229"/>
        <end position="248"/>
    </location>
</feature>
<feature type="transmembrane region" description="Helical" evidence="6">
    <location>
        <begin position="65"/>
        <end position="88"/>
    </location>
</feature>
<feature type="transmembrane region" description="Helical" evidence="6">
    <location>
        <begin position="254"/>
        <end position="280"/>
    </location>
</feature>
<dbReference type="Proteomes" id="UP000614490">
    <property type="component" value="Unassembled WGS sequence"/>
</dbReference>
<feature type="transmembrane region" description="Helical" evidence="6">
    <location>
        <begin position="168"/>
        <end position="190"/>
    </location>
</feature>
<keyword evidence="5 6" id="KW-0472">Membrane</keyword>
<dbReference type="PANTHER" id="PTHR21716:SF68">
    <property type="entry name" value="TRANSPORT PROTEIN YTVI-RELATED"/>
    <property type="match status" value="1"/>
</dbReference>
<evidence type="ECO:0000256" key="6">
    <source>
        <dbReference type="SAM" id="Phobius"/>
    </source>
</evidence>
<evidence type="ECO:0000256" key="5">
    <source>
        <dbReference type="ARBA" id="ARBA00023136"/>
    </source>
</evidence>
<evidence type="ECO:0000313" key="7">
    <source>
        <dbReference type="EMBL" id="MBH0230130.1"/>
    </source>
</evidence>
<dbReference type="PANTHER" id="PTHR21716">
    <property type="entry name" value="TRANSMEMBRANE PROTEIN"/>
    <property type="match status" value="1"/>
</dbReference>
<comment type="subcellular location">
    <subcellularLocation>
        <location evidence="1">Membrane</location>
        <topology evidence="1">Multi-pass membrane protein</topology>
    </subcellularLocation>
</comment>
<proteinExistence type="inferred from homology"/>
<feature type="transmembrane region" description="Helical" evidence="6">
    <location>
        <begin position="36"/>
        <end position="53"/>
    </location>
</feature>
<accession>A0A931MV21</accession>
<sequence length="369" mass="42197">MESRITSIIFRLSIVALSGLFIIVFIILSWKYLHPFIIAFFISWLLRPYIHIVEKFSKMPRSMAILTVMLIFGSLTFSLITLAITELFKGILYLSKLLPSYLNQFIHSILNLGEEMLTPLIMKGEKFLHGLTNQQQHSLMDSFTVMKEKLSIAGGELLAKFFEWVTTLLSMLPSSVTFFLICSLATFFFCKDWEWIMKMLRKWTPAWSFQTIKDIPVQLKKTLLGLLKAQAILVLISTCSIAVGLHLLDVPHAWTITLFAAIVDIIPYIGTGIIFIPWIIYQFFNGAYDLTIGLSIIYMVVVVTRQLLEPKLLAVHFGVPPIILLICLFAGYQFFGFYGFFLSPIFIMFVKVLHTTGVWTSLRSYILGK</sequence>
<evidence type="ECO:0000256" key="3">
    <source>
        <dbReference type="ARBA" id="ARBA00022692"/>
    </source>
</evidence>
<reference evidence="7 8" key="1">
    <citation type="journal article" date="2005" name="Int. J. Syst. Evol. Microbiol.">
        <title>Halobacillus yeomjeoni sp. nov., isolated from a marine solar saltern in Korea.</title>
        <authorList>
            <person name="Yoon J.H."/>
            <person name="Kang S.J."/>
            <person name="Lee C.H."/>
            <person name="Oh H.W."/>
            <person name="Oh T.K."/>
        </authorList>
    </citation>
    <scope>NUCLEOTIDE SEQUENCE [LARGE SCALE GENOMIC DNA]</scope>
    <source>
        <strain evidence="7 8">KCTC 3957</strain>
    </source>
</reference>
<dbReference type="NCBIfam" id="TIGR02872">
    <property type="entry name" value="spore_ytvI"/>
    <property type="match status" value="1"/>
</dbReference>
<evidence type="ECO:0000256" key="2">
    <source>
        <dbReference type="ARBA" id="ARBA00009773"/>
    </source>
</evidence>
<dbReference type="RefSeq" id="WP_197316693.1">
    <property type="nucleotide sequence ID" value="NZ_JADZSC010000001.1"/>
</dbReference>
<organism evidence="7 8">
    <name type="scientific">Halobacillus yeomjeoni</name>
    <dbReference type="NCBI Taxonomy" id="311194"/>
    <lineage>
        <taxon>Bacteria</taxon>
        <taxon>Bacillati</taxon>
        <taxon>Bacillota</taxon>
        <taxon>Bacilli</taxon>
        <taxon>Bacillales</taxon>
        <taxon>Bacillaceae</taxon>
        <taxon>Halobacillus</taxon>
    </lineage>
</organism>
<dbReference type="GO" id="GO:0016020">
    <property type="term" value="C:membrane"/>
    <property type="evidence" value="ECO:0007669"/>
    <property type="project" value="UniProtKB-SubCell"/>
</dbReference>
<protein>
    <submittedName>
        <fullName evidence="7">Sporulation integral membrane protein YtvI</fullName>
    </submittedName>
</protein>
<evidence type="ECO:0000256" key="1">
    <source>
        <dbReference type="ARBA" id="ARBA00004141"/>
    </source>
</evidence>
<dbReference type="AlphaFoldDB" id="A0A931MV21"/>
<keyword evidence="3 6" id="KW-0812">Transmembrane</keyword>
<evidence type="ECO:0000256" key="4">
    <source>
        <dbReference type="ARBA" id="ARBA00022989"/>
    </source>
</evidence>
<gene>
    <name evidence="7" type="primary">ytvI</name>
    <name evidence="7" type="ORF">H0267_07865</name>
</gene>
<keyword evidence="8" id="KW-1185">Reference proteome</keyword>
<feature type="transmembrane region" description="Helical" evidence="6">
    <location>
        <begin position="320"/>
        <end position="341"/>
    </location>
</feature>
<dbReference type="EMBL" id="JADZSC010000001">
    <property type="protein sequence ID" value="MBH0230130.1"/>
    <property type="molecule type" value="Genomic_DNA"/>
</dbReference>
<dbReference type="InterPro" id="IPR002549">
    <property type="entry name" value="AI-2E-like"/>
</dbReference>
<feature type="transmembrane region" description="Helical" evidence="6">
    <location>
        <begin position="287"/>
        <end position="308"/>
    </location>
</feature>